<comment type="caution">
    <text evidence="6">The sequence shown here is derived from an EMBL/GenBank/DDBJ whole genome shotgun (WGS) entry which is preliminary data.</text>
</comment>
<dbReference type="Proteomes" id="UP000029014">
    <property type="component" value="Unassembled WGS sequence"/>
</dbReference>
<keyword evidence="2 6" id="KW-0808">Transferase</keyword>
<proteinExistence type="predicted"/>
<keyword evidence="7" id="KW-1185">Reference proteome</keyword>
<feature type="region of interest" description="Disordered" evidence="3">
    <location>
        <begin position="1"/>
        <end position="60"/>
    </location>
</feature>
<feature type="compositionally biased region" description="Basic and acidic residues" evidence="3">
    <location>
        <begin position="46"/>
        <end position="60"/>
    </location>
</feature>
<dbReference type="STRING" id="1693.BMIN_0332"/>
<feature type="domain" description="Glycosyl transferase family 1" evidence="4">
    <location>
        <begin position="260"/>
        <end position="409"/>
    </location>
</feature>
<evidence type="ECO:0000313" key="7">
    <source>
        <dbReference type="Proteomes" id="UP000029014"/>
    </source>
</evidence>
<dbReference type="PANTHER" id="PTHR45947:SF3">
    <property type="entry name" value="SULFOQUINOVOSYL TRANSFERASE SQD2"/>
    <property type="match status" value="1"/>
</dbReference>
<keyword evidence="1" id="KW-0328">Glycosyltransferase</keyword>
<gene>
    <name evidence="6" type="ORF">BMIN_0332</name>
</gene>
<dbReference type="SUPFAM" id="SSF53756">
    <property type="entry name" value="UDP-Glycosyltransferase/glycogen phosphorylase"/>
    <property type="match status" value="1"/>
</dbReference>
<dbReference type="InterPro" id="IPR028098">
    <property type="entry name" value="Glyco_trans_4-like_N"/>
</dbReference>
<dbReference type="eggNOG" id="COG0438">
    <property type="taxonomic scope" value="Bacteria"/>
</dbReference>
<evidence type="ECO:0000259" key="5">
    <source>
        <dbReference type="Pfam" id="PF13439"/>
    </source>
</evidence>
<dbReference type="GO" id="GO:0016757">
    <property type="term" value="F:glycosyltransferase activity"/>
    <property type="evidence" value="ECO:0007669"/>
    <property type="project" value="UniProtKB-KW"/>
</dbReference>
<dbReference type="InterPro" id="IPR050194">
    <property type="entry name" value="Glycosyltransferase_grp1"/>
</dbReference>
<dbReference type="Pfam" id="PF13439">
    <property type="entry name" value="Glyco_transf_4"/>
    <property type="match status" value="1"/>
</dbReference>
<dbReference type="AlphaFoldDB" id="A0A087BN37"/>
<sequence length="453" mass="49817">MVRVRDGRGSSVEGDDADIADTAGAAGNADGAMSVTIRDGVDGEQTDMRDDGRGTPHDGRPLTIVMVVDTIGRNGNGTSNSAMQYAGRLRELGHRVRLVGIGSEDYPAASHHVPIASWASAKQQIQFARPDADLMRRAFAGADVVHIYLPFAFGRCARAVAREMDVPVTAGFHLQPENVTYSAGPLRYVPGVSAFLYRLFRRWLYAGIGHVHAPTRMIADQLRSHGYDNEIHVISNGFSPMFSPSHGGEPDGRDGRDRGRRFRIVASGRLSHEKDHITLIRAVARCRHAADIDLAICGTGPLDSYLRAQARRLLPRTRWSIGFHSHDEMPRLLRACDLIVHPSIVDIESLSVLEGIACGLVPVIAESDLSAARQFALTDESLFPARDVQALADGIDWWVEHAEDRRYWAARYADEARSRYSLERCVDRFVDMERAAIADHQALAISRPVEAAS</sequence>
<dbReference type="Pfam" id="PF00534">
    <property type="entry name" value="Glycos_transf_1"/>
    <property type="match status" value="1"/>
</dbReference>
<dbReference type="PANTHER" id="PTHR45947">
    <property type="entry name" value="SULFOQUINOVOSYL TRANSFERASE SQD2"/>
    <property type="match status" value="1"/>
</dbReference>
<evidence type="ECO:0000256" key="2">
    <source>
        <dbReference type="ARBA" id="ARBA00022679"/>
    </source>
</evidence>
<reference evidence="6 7" key="1">
    <citation type="submission" date="2014-03" db="EMBL/GenBank/DDBJ databases">
        <title>Genomics of Bifidobacteria.</title>
        <authorList>
            <person name="Ventura M."/>
            <person name="Milani C."/>
            <person name="Lugli G.A."/>
        </authorList>
    </citation>
    <scope>NUCLEOTIDE SEQUENCE [LARGE SCALE GENOMIC DNA]</scope>
    <source>
        <strain evidence="6 7">LMG 11592</strain>
    </source>
</reference>
<organism evidence="6 7">
    <name type="scientific">Bifidobacterium minimum</name>
    <dbReference type="NCBI Taxonomy" id="1693"/>
    <lineage>
        <taxon>Bacteria</taxon>
        <taxon>Bacillati</taxon>
        <taxon>Actinomycetota</taxon>
        <taxon>Actinomycetes</taxon>
        <taxon>Bifidobacteriales</taxon>
        <taxon>Bifidobacteriaceae</taxon>
        <taxon>Bifidobacterium</taxon>
    </lineage>
</organism>
<dbReference type="Gene3D" id="3.40.50.2000">
    <property type="entry name" value="Glycogen Phosphorylase B"/>
    <property type="match status" value="2"/>
</dbReference>
<evidence type="ECO:0000256" key="3">
    <source>
        <dbReference type="SAM" id="MobiDB-lite"/>
    </source>
</evidence>
<accession>A0A087BN37</accession>
<protein>
    <submittedName>
        <fullName evidence="6">Group 1 glycosyl transferase</fullName>
    </submittedName>
</protein>
<dbReference type="GO" id="GO:1901137">
    <property type="term" value="P:carbohydrate derivative biosynthetic process"/>
    <property type="evidence" value="ECO:0007669"/>
    <property type="project" value="UniProtKB-ARBA"/>
</dbReference>
<dbReference type="EMBL" id="JGZD01000009">
    <property type="protein sequence ID" value="KFI72437.1"/>
    <property type="molecule type" value="Genomic_DNA"/>
</dbReference>
<evidence type="ECO:0000259" key="4">
    <source>
        <dbReference type="Pfam" id="PF00534"/>
    </source>
</evidence>
<evidence type="ECO:0000313" key="6">
    <source>
        <dbReference type="EMBL" id="KFI72437.1"/>
    </source>
</evidence>
<name>A0A087BN37_9BIFI</name>
<feature type="compositionally biased region" description="Low complexity" evidence="3">
    <location>
        <begin position="20"/>
        <end position="32"/>
    </location>
</feature>
<feature type="domain" description="Glycosyltransferase subfamily 4-like N-terminal" evidence="5">
    <location>
        <begin position="76"/>
        <end position="238"/>
    </location>
</feature>
<evidence type="ECO:0000256" key="1">
    <source>
        <dbReference type="ARBA" id="ARBA00022676"/>
    </source>
</evidence>
<dbReference type="InterPro" id="IPR001296">
    <property type="entry name" value="Glyco_trans_1"/>
</dbReference>